<dbReference type="EMBL" id="CM000913">
    <property type="protein sequence ID" value="EFG07281.1"/>
    <property type="molecule type" value="Genomic_DNA"/>
</dbReference>
<evidence type="ECO:0000256" key="1">
    <source>
        <dbReference type="SAM" id="MobiDB-lite"/>
    </source>
</evidence>
<dbReference type="AlphaFoldDB" id="B5GZP4"/>
<feature type="region of interest" description="Disordered" evidence="1">
    <location>
        <begin position="1"/>
        <end position="118"/>
    </location>
</feature>
<organism evidence="2 3">
    <name type="scientific">Streptomyces clavuligerus</name>
    <dbReference type="NCBI Taxonomy" id="1901"/>
    <lineage>
        <taxon>Bacteria</taxon>
        <taxon>Bacillati</taxon>
        <taxon>Actinomycetota</taxon>
        <taxon>Actinomycetes</taxon>
        <taxon>Kitasatosporales</taxon>
        <taxon>Streptomycetaceae</taxon>
        <taxon>Streptomyces</taxon>
    </lineage>
</organism>
<reference evidence="2 3" key="1">
    <citation type="journal article" date="2010" name="Genome Biol. Evol.">
        <title>The sequence of a 1.8-mb bacterial linear plasmid reveals a rich evolutionary reservoir of secondary metabolic pathways.</title>
        <authorList>
            <person name="Medema M.H."/>
            <person name="Trefzer A."/>
            <person name="Kovalchuk A."/>
            <person name="van den Berg M."/>
            <person name="Mueller U."/>
            <person name="Heijne W."/>
            <person name="Wu L."/>
            <person name="Alam M.T."/>
            <person name="Ronning C.M."/>
            <person name="Nierman W.C."/>
            <person name="Bovenberg R.A.L."/>
            <person name="Breitling R."/>
            <person name="Takano E."/>
        </authorList>
    </citation>
    <scope>NUCLEOTIDE SEQUENCE [LARGE SCALE GENOMIC DNA]</scope>
    <source>
        <strain evidence="3">ATCC 27064 / DSM 738 / JCM 4710 / NBRC 13307 / NCIMB 12785 / NRRL 3585 / VKM Ac-602</strain>
    </source>
</reference>
<dbReference type="Proteomes" id="UP000002357">
    <property type="component" value="Chromosome"/>
</dbReference>
<sequence length="118" mass="11726">MSRAPSAALCRSGPPPLAGREASVPVGEGAAAPALLGKGARSLPGKAPGPFPGRAPGPFPGTGPSGKSSRKPVSETGSPSRKRDEPRGGETCSLPRGSSRGDGAERDGVRPGRRPGRP</sequence>
<accession>B5GZP4</accession>
<protein>
    <submittedName>
        <fullName evidence="2">Uncharacterized protein</fullName>
    </submittedName>
</protein>
<proteinExistence type="predicted"/>
<feature type="compositionally biased region" description="Low complexity" evidence="1">
    <location>
        <begin position="21"/>
        <end position="46"/>
    </location>
</feature>
<gene>
    <name evidence="2" type="ORF">SCLAV_2208</name>
</gene>
<feature type="compositionally biased region" description="Pro residues" evidence="1">
    <location>
        <begin position="47"/>
        <end position="61"/>
    </location>
</feature>
<evidence type="ECO:0000313" key="3">
    <source>
        <dbReference type="Proteomes" id="UP000002357"/>
    </source>
</evidence>
<name>B5GZP4_STRCL</name>
<keyword evidence="3" id="KW-1185">Reference proteome</keyword>
<evidence type="ECO:0000313" key="2">
    <source>
        <dbReference type="EMBL" id="EFG07281.1"/>
    </source>
</evidence>